<dbReference type="AlphaFoldDB" id="A0A813UJU2"/>
<dbReference type="Proteomes" id="UP000663852">
    <property type="component" value="Unassembled WGS sequence"/>
</dbReference>
<accession>A0A813UJU2</accession>
<reference evidence="1" key="1">
    <citation type="submission" date="2021-02" db="EMBL/GenBank/DDBJ databases">
        <authorList>
            <person name="Nowell W R."/>
        </authorList>
    </citation>
    <scope>NUCLEOTIDE SEQUENCE</scope>
</reference>
<organism evidence="1 2">
    <name type="scientific">Adineta ricciae</name>
    <name type="common">Rotifer</name>
    <dbReference type="NCBI Taxonomy" id="249248"/>
    <lineage>
        <taxon>Eukaryota</taxon>
        <taxon>Metazoa</taxon>
        <taxon>Spiralia</taxon>
        <taxon>Gnathifera</taxon>
        <taxon>Rotifera</taxon>
        <taxon>Eurotatoria</taxon>
        <taxon>Bdelloidea</taxon>
        <taxon>Adinetida</taxon>
        <taxon>Adinetidae</taxon>
        <taxon>Adineta</taxon>
    </lineage>
</organism>
<name>A0A813UJU2_ADIRI</name>
<proteinExistence type="predicted"/>
<gene>
    <name evidence="1" type="ORF">EDS130_LOCUS6318</name>
</gene>
<sequence>MSRFSRYFSTPIKMNISHLILFTSLLLTANAQWFIKKSDRAKQMSYPNPGKRNVPDQESTYPTIDCSIPYLQLQTYEQRATWLLLCTQKASLPSDFLEDLMDFDLKPTPSEKVHLPRKRSTYVVPPYFKDDDFTSNRMMRKVLRRFGNDK</sequence>
<protein>
    <submittedName>
        <fullName evidence="1">Uncharacterized protein</fullName>
    </submittedName>
</protein>
<dbReference type="EMBL" id="CAJNOJ010000018">
    <property type="protein sequence ID" value="CAF0830591.1"/>
    <property type="molecule type" value="Genomic_DNA"/>
</dbReference>
<dbReference type="OrthoDB" id="10000061at2759"/>
<comment type="caution">
    <text evidence="1">The sequence shown here is derived from an EMBL/GenBank/DDBJ whole genome shotgun (WGS) entry which is preliminary data.</text>
</comment>
<evidence type="ECO:0000313" key="2">
    <source>
        <dbReference type="Proteomes" id="UP000663852"/>
    </source>
</evidence>
<evidence type="ECO:0000313" key="1">
    <source>
        <dbReference type="EMBL" id="CAF0830591.1"/>
    </source>
</evidence>